<proteinExistence type="predicted"/>
<evidence type="ECO:0000313" key="2">
    <source>
        <dbReference type="Proteomes" id="UP000199229"/>
    </source>
</evidence>
<dbReference type="AlphaFoldDB" id="A0A1I2U7Q8"/>
<reference evidence="2" key="1">
    <citation type="submission" date="2016-10" db="EMBL/GenBank/DDBJ databases">
        <authorList>
            <person name="Varghese N."/>
            <person name="Submissions S."/>
        </authorList>
    </citation>
    <scope>NUCLEOTIDE SEQUENCE [LARGE SCALE GENOMIC DNA]</scope>
    <source>
        <strain evidence="2">Gh-105</strain>
    </source>
</reference>
<sequence>MARFETSDHPETERTPAYDLVVIPGGEAYGTRRPAPPRPDSGFLTQLLLGANPVLRPTRLDRTRNAAATYAAMARQTA</sequence>
<dbReference type="Proteomes" id="UP000199229">
    <property type="component" value="Unassembled WGS sequence"/>
</dbReference>
<dbReference type="RefSeq" id="WP_091971409.1">
    <property type="nucleotide sequence ID" value="NZ_FOPM01000009.1"/>
</dbReference>
<gene>
    <name evidence="1" type="ORF">SAMN05192565_10968</name>
</gene>
<organism evidence="1 2">
    <name type="scientific">Methylobacterium gossipiicola</name>
    <dbReference type="NCBI Taxonomy" id="582675"/>
    <lineage>
        <taxon>Bacteria</taxon>
        <taxon>Pseudomonadati</taxon>
        <taxon>Pseudomonadota</taxon>
        <taxon>Alphaproteobacteria</taxon>
        <taxon>Hyphomicrobiales</taxon>
        <taxon>Methylobacteriaceae</taxon>
        <taxon>Methylobacterium</taxon>
    </lineage>
</organism>
<evidence type="ECO:0000313" key="1">
    <source>
        <dbReference type="EMBL" id="SFG73164.1"/>
    </source>
</evidence>
<keyword evidence="2" id="KW-1185">Reference proteome</keyword>
<accession>A0A1I2U7Q8</accession>
<dbReference type="EMBL" id="FOPM01000009">
    <property type="protein sequence ID" value="SFG73164.1"/>
    <property type="molecule type" value="Genomic_DNA"/>
</dbReference>
<dbReference type="OrthoDB" id="8005717at2"/>
<name>A0A1I2U7Q8_9HYPH</name>
<protein>
    <submittedName>
        <fullName evidence="1">Uncharacterized protein</fullName>
    </submittedName>
</protein>